<dbReference type="PRINTS" id="PR01437">
    <property type="entry name" value="NUOXDRDTASE4"/>
</dbReference>
<dbReference type="AlphaFoldDB" id="A0A370GGU4"/>
<accession>A0A370GGU4</accession>
<feature type="transmembrane region" description="Helical" evidence="7">
    <location>
        <begin position="6"/>
        <end position="24"/>
    </location>
</feature>
<evidence type="ECO:0000256" key="3">
    <source>
        <dbReference type="ARBA" id="ARBA00022692"/>
    </source>
</evidence>
<reference evidence="9 10" key="1">
    <citation type="submission" date="2018-07" db="EMBL/GenBank/DDBJ databases">
        <title>Genomic Encyclopedia of Type Strains, Phase IV (KMG-IV): sequencing the most valuable type-strain genomes for metagenomic binning, comparative biology and taxonomic classification.</title>
        <authorList>
            <person name="Goeker M."/>
        </authorList>
    </citation>
    <scope>NUCLEOTIDE SEQUENCE [LARGE SCALE GENOMIC DNA]</scope>
    <source>
        <strain evidence="9 10">DSM 25281</strain>
    </source>
</reference>
<proteinExistence type="inferred from homology"/>
<evidence type="ECO:0000256" key="7">
    <source>
        <dbReference type="SAM" id="Phobius"/>
    </source>
</evidence>
<dbReference type="NCBIfam" id="TIGR01972">
    <property type="entry name" value="NDH_I_M"/>
    <property type="match status" value="1"/>
</dbReference>
<feature type="domain" description="NADH:quinone oxidoreductase/Mrp antiporter transmembrane" evidence="8">
    <location>
        <begin position="140"/>
        <end position="437"/>
    </location>
</feature>
<evidence type="ECO:0000313" key="9">
    <source>
        <dbReference type="EMBL" id="RDI41604.1"/>
    </source>
</evidence>
<dbReference type="EMBL" id="QQAY01000007">
    <property type="protein sequence ID" value="RDI41604.1"/>
    <property type="molecule type" value="Genomic_DNA"/>
</dbReference>
<feature type="transmembrane region" description="Helical" evidence="7">
    <location>
        <begin position="144"/>
        <end position="162"/>
    </location>
</feature>
<sequence>MNASYFLLILVFSPLVMLLLLLIVPKTERTFIQWFGMIGTLPSLLIALYGYSEVLHGSHLSDWSIKHSWIQFGNISYLQEQLFNIDFEMGANGLSMLMVLLTAVIASMAAIASFKIQKEWKGYTLLFFLLEAGMLGVFTSQNMILFFIFFEVTLIATFFLIGKWGGIARERASYAYLIYNGLGSAILLLVIVYLFVKTGTVNFEKLQFLLAGDGGEMASTISGVAKGWMLAAVLVAFGFKLPAFPLHRWMVKVHVEAPPSVVMLHSGVLLKMGAYGIIRFGLELFPDTFQKASVWILIAGVVNLLFGAFVAFVQTDLKKVLAYSSISHMGIVLLGLGAANEAGIQGAIFQTVSHGFISAFLFLLVGILVYRSNTTDIRKLGGLAKKMPKFSGFLLIAGLASLGLPGLSGFVSEFTAFLGVFEQWPIIGAVASLGVILTAVYVLKAVMDMSFGGLTPLKKTWFDLRKAEWVPAVCLTLMIVVMGVYPSIVSTAIQDSIQSILMGMGG</sequence>
<feature type="transmembrane region" description="Helical" evidence="7">
    <location>
        <begin position="467"/>
        <end position="488"/>
    </location>
</feature>
<dbReference type="InterPro" id="IPR010227">
    <property type="entry name" value="NADH_Q_OxRdtase_chainM/4"/>
</dbReference>
<dbReference type="GO" id="GO:0003954">
    <property type="term" value="F:NADH dehydrogenase activity"/>
    <property type="evidence" value="ECO:0007669"/>
    <property type="project" value="TreeGrafter"/>
</dbReference>
<evidence type="ECO:0000256" key="6">
    <source>
        <dbReference type="RuleBase" id="RU000320"/>
    </source>
</evidence>
<keyword evidence="4 7" id="KW-1133">Transmembrane helix</keyword>
<dbReference type="PANTHER" id="PTHR43507:SF1">
    <property type="entry name" value="NADH-UBIQUINONE OXIDOREDUCTASE CHAIN 4"/>
    <property type="match status" value="1"/>
</dbReference>
<feature type="transmembrane region" description="Helical" evidence="7">
    <location>
        <begin position="31"/>
        <end position="51"/>
    </location>
</feature>
<dbReference type="InterPro" id="IPR003918">
    <property type="entry name" value="NADH_UbQ_OxRdtase"/>
</dbReference>
<evidence type="ECO:0000256" key="4">
    <source>
        <dbReference type="ARBA" id="ARBA00022989"/>
    </source>
</evidence>
<dbReference type="GO" id="GO:0042773">
    <property type="term" value="P:ATP synthesis coupled electron transport"/>
    <property type="evidence" value="ECO:0007669"/>
    <property type="project" value="InterPro"/>
</dbReference>
<protein>
    <submittedName>
        <fullName evidence="9">NADH dehydrogenase subunit M</fullName>
    </submittedName>
</protein>
<feature type="transmembrane region" description="Helical" evidence="7">
    <location>
        <begin position="424"/>
        <end position="446"/>
    </location>
</feature>
<keyword evidence="5 7" id="KW-0472">Membrane</keyword>
<evidence type="ECO:0000256" key="5">
    <source>
        <dbReference type="ARBA" id="ARBA00023136"/>
    </source>
</evidence>
<feature type="transmembrane region" description="Helical" evidence="7">
    <location>
        <begin position="174"/>
        <end position="196"/>
    </location>
</feature>
<feature type="transmembrane region" description="Helical" evidence="7">
    <location>
        <begin position="260"/>
        <end position="282"/>
    </location>
</feature>
<feature type="transmembrane region" description="Helical" evidence="7">
    <location>
        <begin position="93"/>
        <end position="113"/>
    </location>
</feature>
<dbReference type="GO" id="GO:0005886">
    <property type="term" value="C:plasma membrane"/>
    <property type="evidence" value="ECO:0007669"/>
    <property type="project" value="UniProtKB-SubCell"/>
</dbReference>
<dbReference type="PANTHER" id="PTHR43507">
    <property type="entry name" value="NADH-UBIQUINONE OXIDOREDUCTASE CHAIN 4"/>
    <property type="match status" value="1"/>
</dbReference>
<comment type="caution">
    <text evidence="9">The sequence shown here is derived from an EMBL/GenBank/DDBJ whole genome shotgun (WGS) entry which is preliminary data.</text>
</comment>
<dbReference type="GO" id="GO:0008137">
    <property type="term" value="F:NADH dehydrogenase (ubiquinone) activity"/>
    <property type="evidence" value="ECO:0007669"/>
    <property type="project" value="InterPro"/>
</dbReference>
<keyword evidence="3 6" id="KW-0812">Transmembrane</keyword>
<evidence type="ECO:0000259" key="8">
    <source>
        <dbReference type="Pfam" id="PF00361"/>
    </source>
</evidence>
<feature type="transmembrane region" description="Helical" evidence="7">
    <location>
        <begin position="216"/>
        <end position="239"/>
    </location>
</feature>
<dbReference type="Proteomes" id="UP000255326">
    <property type="component" value="Unassembled WGS sequence"/>
</dbReference>
<evidence type="ECO:0000313" key="10">
    <source>
        <dbReference type="Proteomes" id="UP000255326"/>
    </source>
</evidence>
<evidence type="ECO:0000256" key="2">
    <source>
        <dbReference type="ARBA" id="ARBA00009025"/>
    </source>
</evidence>
<dbReference type="OrthoDB" id="9811718at2"/>
<feature type="transmembrane region" description="Helical" evidence="7">
    <location>
        <begin position="320"/>
        <end position="339"/>
    </location>
</feature>
<gene>
    <name evidence="9" type="ORF">DFR59_10757</name>
</gene>
<name>A0A370GGU4_9BACI</name>
<evidence type="ECO:0000256" key="1">
    <source>
        <dbReference type="ARBA" id="ARBA00004651"/>
    </source>
</evidence>
<keyword evidence="10" id="KW-1185">Reference proteome</keyword>
<feature type="transmembrane region" description="Helical" evidence="7">
    <location>
        <begin position="390"/>
        <end position="412"/>
    </location>
</feature>
<feature type="transmembrane region" description="Helical" evidence="7">
    <location>
        <begin position="120"/>
        <end position="138"/>
    </location>
</feature>
<dbReference type="GO" id="GO:0015990">
    <property type="term" value="P:electron transport coupled proton transport"/>
    <property type="evidence" value="ECO:0007669"/>
    <property type="project" value="TreeGrafter"/>
</dbReference>
<dbReference type="InterPro" id="IPR001750">
    <property type="entry name" value="ND/Mrp_TM"/>
</dbReference>
<comment type="similarity">
    <text evidence="2">Belongs to the complex I subunit 4 family.</text>
</comment>
<dbReference type="RefSeq" id="WP_114745941.1">
    <property type="nucleotide sequence ID" value="NZ_QQAY01000007.1"/>
</dbReference>
<dbReference type="Pfam" id="PF00361">
    <property type="entry name" value="Proton_antipo_M"/>
    <property type="match status" value="1"/>
</dbReference>
<feature type="transmembrane region" description="Helical" evidence="7">
    <location>
        <begin position="294"/>
        <end position="313"/>
    </location>
</feature>
<feature type="transmembrane region" description="Helical" evidence="7">
    <location>
        <begin position="351"/>
        <end position="370"/>
    </location>
</feature>
<organism evidence="9 10">
    <name type="scientific">Falsibacillus pallidus</name>
    <dbReference type="NCBI Taxonomy" id="493781"/>
    <lineage>
        <taxon>Bacteria</taxon>
        <taxon>Bacillati</taxon>
        <taxon>Bacillota</taxon>
        <taxon>Bacilli</taxon>
        <taxon>Bacillales</taxon>
        <taxon>Bacillaceae</taxon>
        <taxon>Falsibacillus</taxon>
    </lineage>
</organism>
<comment type="subcellular location">
    <subcellularLocation>
        <location evidence="1">Cell membrane</location>
        <topology evidence="1">Multi-pass membrane protein</topology>
    </subcellularLocation>
    <subcellularLocation>
        <location evidence="6">Membrane</location>
        <topology evidence="6">Multi-pass membrane protein</topology>
    </subcellularLocation>
</comment>
<dbReference type="GO" id="GO:0048039">
    <property type="term" value="F:ubiquinone binding"/>
    <property type="evidence" value="ECO:0007669"/>
    <property type="project" value="TreeGrafter"/>
</dbReference>